<dbReference type="EMBL" id="SZNQ01000003">
    <property type="protein sequence ID" value="TKS96215.1"/>
    <property type="molecule type" value="Genomic_DNA"/>
</dbReference>
<organism evidence="1 2">
    <name type="scientific">Streptomyces lasalocidi</name>
    <name type="common">Streptomyces lasaliensis</name>
    <dbReference type="NCBI Taxonomy" id="324833"/>
    <lineage>
        <taxon>Bacteria</taxon>
        <taxon>Bacillati</taxon>
        <taxon>Actinomycetota</taxon>
        <taxon>Actinomycetes</taxon>
        <taxon>Kitasatosporales</taxon>
        <taxon>Streptomycetaceae</taxon>
        <taxon>Streptomyces</taxon>
    </lineage>
</organism>
<evidence type="ECO:0000313" key="2">
    <source>
        <dbReference type="Proteomes" id="UP000305929"/>
    </source>
</evidence>
<keyword evidence="2" id="KW-1185">Reference proteome</keyword>
<evidence type="ECO:0000313" key="1">
    <source>
        <dbReference type="EMBL" id="TKS96215.1"/>
    </source>
</evidence>
<sequence length="181" mass="20080">MIGTSIGAFGGYFAGRAQGRATVDGVRLQLSGQREDAVWQAELDAFAALIDQFNAARMQIGTVVAKFEASRRELRRLSPHGGGTREEAYAALMECVRELVVRENALRLRTARTYANAATAVRVQLLDVLEVLQAYCVARARGRRAWSLHRQFTSQMAGYISDLDAFVRDAQERFSRPRPGS</sequence>
<comment type="caution">
    <text evidence="1">The sequence shown here is derived from an EMBL/GenBank/DDBJ whole genome shotgun (WGS) entry which is preliminary data.</text>
</comment>
<name>A0A4U5W7V5_STRLS</name>
<dbReference type="AlphaFoldDB" id="A0A4U5W7V5"/>
<proteinExistence type="predicted"/>
<dbReference type="OrthoDB" id="9997151at2"/>
<dbReference type="RefSeq" id="WP_137311318.1">
    <property type="nucleotide sequence ID" value="NZ_SZNQ01000003.1"/>
</dbReference>
<reference evidence="1 2" key="1">
    <citation type="submission" date="2019-04" db="EMBL/GenBank/DDBJ databases">
        <title>Streptomyces lasaliensis sp. nov., an Actinomycete isolated from soil which produces the polyether antibiotic lasalocid.</title>
        <authorList>
            <person name="Erwin G."/>
            <person name="Haber C."/>
        </authorList>
    </citation>
    <scope>NUCLEOTIDE SEQUENCE [LARGE SCALE GENOMIC DNA]</scope>
    <source>
        <strain evidence="1 2">X-537</strain>
    </source>
</reference>
<dbReference type="Proteomes" id="UP000305929">
    <property type="component" value="Unassembled WGS sequence"/>
</dbReference>
<accession>A0A4U5W7V5</accession>
<protein>
    <submittedName>
        <fullName evidence="1">Uncharacterized protein</fullName>
    </submittedName>
</protein>
<gene>
    <name evidence="1" type="ORF">E4U91_36440</name>
</gene>